<feature type="chain" id="PRO_5013393549" evidence="1">
    <location>
        <begin position="22"/>
        <end position="113"/>
    </location>
</feature>
<evidence type="ECO:0000256" key="1">
    <source>
        <dbReference type="SAM" id="SignalP"/>
    </source>
</evidence>
<organism evidence="2 3">
    <name type="scientific">Folsomia candida</name>
    <name type="common">Springtail</name>
    <dbReference type="NCBI Taxonomy" id="158441"/>
    <lineage>
        <taxon>Eukaryota</taxon>
        <taxon>Metazoa</taxon>
        <taxon>Ecdysozoa</taxon>
        <taxon>Arthropoda</taxon>
        <taxon>Hexapoda</taxon>
        <taxon>Collembola</taxon>
        <taxon>Entomobryomorpha</taxon>
        <taxon>Isotomoidea</taxon>
        <taxon>Isotomidae</taxon>
        <taxon>Proisotominae</taxon>
        <taxon>Folsomia</taxon>
    </lineage>
</organism>
<comment type="caution">
    <text evidence="2">The sequence shown here is derived from an EMBL/GenBank/DDBJ whole genome shotgun (WGS) entry which is preliminary data.</text>
</comment>
<accession>A0A226E4T2</accession>
<proteinExistence type="predicted"/>
<dbReference type="AlphaFoldDB" id="A0A226E4T2"/>
<keyword evidence="1" id="KW-0732">Signal</keyword>
<dbReference type="Proteomes" id="UP000198287">
    <property type="component" value="Unassembled WGS sequence"/>
</dbReference>
<dbReference type="EMBL" id="LNIX01000007">
    <property type="protein sequence ID" value="OXA51506.1"/>
    <property type="molecule type" value="Genomic_DNA"/>
</dbReference>
<evidence type="ECO:0000313" key="3">
    <source>
        <dbReference type="Proteomes" id="UP000198287"/>
    </source>
</evidence>
<name>A0A226E4T2_FOLCA</name>
<keyword evidence="3" id="KW-1185">Reference proteome</keyword>
<protein>
    <submittedName>
        <fullName evidence="2">Uncharacterized protein</fullName>
    </submittedName>
</protein>
<gene>
    <name evidence="2" type="ORF">Fcan01_13194</name>
</gene>
<sequence>MTWTRAFPEILLVVMLIVVSSSPHGCLSAAVIPSETRLTAHSFLQPTADNISPNSVRTPRRMMESMSRLMEYFRNTNIFASIRAMLDNNNGVRKEWVPLGSLMFNRPLGQRTK</sequence>
<evidence type="ECO:0000313" key="2">
    <source>
        <dbReference type="EMBL" id="OXA51506.1"/>
    </source>
</evidence>
<reference evidence="2 3" key="1">
    <citation type="submission" date="2015-12" db="EMBL/GenBank/DDBJ databases">
        <title>The genome of Folsomia candida.</title>
        <authorList>
            <person name="Faddeeva A."/>
            <person name="Derks M.F."/>
            <person name="Anvar Y."/>
            <person name="Smit S."/>
            <person name="Van Straalen N."/>
            <person name="Roelofs D."/>
        </authorList>
    </citation>
    <scope>NUCLEOTIDE SEQUENCE [LARGE SCALE GENOMIC DNA]</scope>
    <source>
        <strain evidence="2 3">VU population</strain>
        <tissue evidence="2">Whole body</tissue>
    </source>
</reference>
<feature type="signal peptide" evidence="1">
    <location>
        <begin position="1"/>
        <end position="21"/>
    </location>
</feature>